<name>A0A1L3ZXS0_9SPHN</name>
<dbReference type="InterPro" id="IPR058163">
    <property type="entry name" value="LysR-type_TF_proteobact-type"/>
</dbReference>
<keyword evidence="2" id="KW-0805">Transcription regulation</keyword>
<dbReference type="OrthoDB" id="9787460at2"/>
<protein>
    <submittedName>
        <fullName evidence="6">LysR family transcriptional regulator</fullName>
    </submittedName>
</protein>
<dbReference type="InterPro" id="IPR036390">
    <property type="entry name" value="WH_DNA-bd_sf"/>
</dbReference>
<comment type="similarity">
    <text evidence="1">Belongs to the LysR transcriptional regulatory family.</text>
</comment>
<evidence type="ECO:0000259" key="5">
    <source>
        <dbReference type="PROSITE" id="PS50931"/>
    </source>
</evidence>
<evidence type="ECO:0000256" key="2">
    <source>
        <dbReference type="ARBA" id="ARBA00023015"/>
    </source>
</evidence>
<organism evidence="6 7">
    <name type="scientific">Tardibacter chloracetimidivorans</name>
    <dbReference type="NCBI Taxonomy" id="1921510"/>
    <lineage>
        <taxon>Bacteria</taxon>
        <taxon>Pseudomonadati</taxon>
        <taxon>Pseudomonadota</taxon>
        <taxon>Alphaproteobacteria</taxon>
        <taxon>Sphingomonadales</taxon>
        <taxon>Sphingomonadaceae</taxon>
        <taxon>Tardibacter</taxon>
    </lineage>
</organism>
<evidence type="ECO:0000313" key="7">
    <source>
        <dbReference type="Proteomes" id="UP000182063"/>
    </source>
</evidence>
<keyword evidence="7" id="KW-1185">Reference proteome</keyword>
<gene>
    <name evidence="6" type="ORF">BSL82_14950</name>
</gene>
<evidence type="ECO:0000256" key="4">
    <source>
        <dbReference type="ARBA" id="ARBA00023163"/>
    </source>
</evidence>
<dbReference type="KEGG" id="sphj:BSL82_14950"/>
<dbReference type="Pfam" id="PF03466">
    <property type="entry name" value="LysR_substrate"/>
    <property type="match status" value="1"/>
</dbReference>
<dbReference type="InterPro" id="IPR036388">
    <property type="entry name" value="WH-like_DNA-bd_sf"/>
</dbReference>
<keyword evidence="3" id="KW-0238">DNA-binding</keyword>
<dbReference type="InterPro" id="IPR005119">
    <property type="entry name" value="LysR_subst-bd"/>
</dbReference>
<dbReference type="GO" id="GO:0006351">
    <property type="term" value="P:DNA-templated transcription"/>
    <property type="evidence" value="ECO:0007669"/>
    <property type="project" value="TreeGrafter"/>
</dbReference>
<sequence length="310" mass="34197">MQDLNWDDLRIFLALARKAKLSHAARATGVDATTISRRIARLEAALGVRLFELSPQGHVLTSHGRALLPAAETAERGALNGLNSITGSNAGLGGLVRVSLSEGFGTWVVARRLHQFREAHPDIAVELAISSGFLSPSKREADIAIMLARPRAGPLVTRKLTDYALGLYAARTYCSEYGAPESIPALQRHPLVGYIDEMIYAPQLRYMDEIAPGLSPEFRSSSINAQYHMISTSTGIGVLPCFIGDSSNELVRILPDDVEITRNFWMVIHRDVRHLARVDAFVRWLDAIVNDERALLMGHANVEQARNRIR</sequence>
<dbReference type="SUPFAM" id="SSF53850">
    <property type="entry name" value="Periplasmic binding protein-like II"/>
    <property type="match status" value="1"/>
</dbReference>
<dbReference type="InterPro" id="IPR000847">
    <property type="entry name" value="LysR_HTH_N"/>
</dbReference>
<dbReference type="PROSITE" id="PS50931">
    <property type="entry name" value="HTH_LYSR"/>
    <property type="match status" value="1"/>
</dbReference>
<keyword evidence="4" id="KW-0804">Transcription</keyword>
<proteinExistence type="inferred from homology"/>
<reference evidence="7" key="1">
    <citation type="submission" date="2016-11" db="EMBL/GenBank/DDBJ databases">
        <title>Complete Genome Sequence of alachlor-degrading Sphingomonas sp. strain JJ-A5.</title>
        <authorList>
            <person name="Lee H."/>
            <person name="Ka J.-O."/>
        </authorList>
    </citation>
    <scope>NUCLEOTIDE SEQUENCE [LARGE SCALE GENOMIC DNA]</scope>
    <source>
        <strain evidence="7">JJ-A5</strain>
    </source>
</reference>
<dbReference type="GO" id="GO:0003700">
    <property type="term" value="F:DNA-binding transcription factor activity"/>
    <property type="evidence" value="ECO:0007669"/>
    <property type="project" value="InterPro"/>
</dbReference>
<dbReference type="STRING" id="1921510.BSL82_14950"/>
<dbReference type="EMBL" id="CP018221">
    <property type="protein sequence ID" value="API60421.1"/>
    <property type="molecule type" value="Genomic_DNA"/>
</dbReference>
<dbReference type="Pfam" id="PF00126">
    <property type="entry name" value="HTH_1"/>
    <property type="match status" value="1"/>
</dbReference>
<accession>A0A1L3ZXS0</accession>
<dbReference type="AlphaFoldDB" id="A0A1L3ZXS0"/>
<dbReference type="Gene3D" id="3.40.190.290">
    <property type="match status" value="1"/>
</dbReference>
<dbReference type="RefSeq" id="WP_072598088.1">
    <property type="nucleotide sequence ID" value="NZ_CP018221.1"/>
</dbReference>
<dbReference type="Proteomes" id="UP000182063">
    <property type="component" value="Chromosome"/>
</dbReference>
<dbReference type="GO" id="GO:0043565">
    <property type="term" value="F:sequence-specific DNA binding"/>
    <property type="evidence" value="ECO:0007669"/>
    <property type="project" value="TreeGrafter"/>
</dbReference>
<dbReference type="SUPFAM" id="SSF46785">
    <property type="entry name" value="Winged helix' DNA-binding domain"/>
    <property type="match status" value="1"/>
</dbReference>
<dbReference type="PANTHER" id="PTHR30537">
    <property type="entry name" value="HTH-TYPE TRANSCRIPTIONAL REGULATOR"/>
    <property type="match status" value="1"/>
</dbReference>
<evidence type="ECO:0000256" key="1">
    <source>
        <dbReference type="ARBA" id="ARBA00009437"/>
    </source>
</evidence>
<dbReference type="PANTHER" id="PTHR30537:SF3">
    <property type="entry name" value="TRANSCRIPTIONAL REGULATORY PROTEIN"/>
    <property type="match status" value="1"/>
</dbReference>
<dbReference type="Gene3D" id="1.10.10.10">
    <property type="entry name" value="Winged helix-like DNA-binding domain superfamily/Winged helix DNA-binding domain"/>
    <property type="match status" value="1"/>
</dbReference>
<evidence type="ECO:0000256" key="3">
    <source>
        <dbReference type="ARBA" id="ARBA00023125"/>
    </source>
</evidence>
<feature type="domain" description="HTH lysR-type" evidence="5">
    <location>
        <begin position="4"/>
        <end position="61"/>
    </location>
</feature>
<evidence type="ECO:0000313" key="6">
    <source>
        <dbReference type="EMBL" id="API60421.1"/>
    </source>
</evidence>